<evidence type="ECO:0000259" key="3">
    <source>
        <dbReference type="Pfam" id="PF05970"/>
    </source>
</evidence>
<dbReference type="Pfam" id="PF05970">
    <property type="entry name" value="PIF1"/>
    <property type="match status" value="1"/>
</dbReference>
<dbReference type="PANTHER" id="PTHR10492">
    <property type="match status" value="1"/>
</dbReference>
<keyword evidence="1" id="KW-0347">Helicase</keyword>
<comment type="catalytic activity">
    <reaction evidence="1">
        <text>ATP + H2O = ADP + phosphate + H(+)</text>
        <dbReference type="Rhea" id="RHEA:13065"/>
        <dbReference type="ChEBI" id="CHEBI:15377"/>
        <dbReference type="ChEBI" id="CHEBI:15378"/>
        <dbReference type="ChEBI" id="CHEBI:30616"/>
        <dbReference type="ChEBI" id="CHEBI:43474"/>
        <dbReference type="ChEBI" id="CHEBI:456216"/>
        <dbReference type="EC" id="5.6.2.3"/>
    </reaction>
</comment>
<keyword evidence="1" id="KW-0547">Nucleotide-binding</keyword>
<feature type="signal peptide" evidence="2">
    <location>
        <begin position="1"/>
        <end position="18"/>
    </location>
</feature>
<dbReference type="GO" id="GO:0043139">
    <property type="term" value="F:5'-3' DNA helicase activity"/>
    <property type="evidence" value="ECO:0007669"/>
    <property type="project" value="UniProtKB-EC"/>
</dbReference>
<protein>
    <recommendedName>
        <fullName evidence="1">ATP-dependent DNA helicase</fullName>
        <ecNumber evidence="1">5.6.2.3</ecNumber>
    </recommendedName>
</protein>
<evidence type="ECO:0000313" key="6">
    <source>
        <dbReference type="Proteomes" id="UP000075920"/>
    </source>
</evidence>
<sequence length="315" mass="34976">MPAQLLHFFALILSSGMPQNPRTLWDSLHQLNDEQRIVYETVTAAIDRQLTAAAAAMTVGVATVTAATTETTATTAENEANESKRAELIRQATLIVWDEASMSSRYALEAVDRTLQDITGVQRAFGGKVVLLSGDFRQILPIVPKGTDAQIINECIKKSTLWPLCRSLRLRVNMRVRTAPNAAWANELQDFANLLLRIGDGRHNTFAGSDPSLAKLPLEIVNRHSFNVEVTSVNNLVLDRIPGSEQEYRSVDTLVNPEEHEHLQLPSEYLNSLNISGIPVHRLRLKRFVPVLLLRNLNSDMGLCNGTRLPVVDLK</sequence>
<dbReference type="InterPro" id="IPR027417">
    <property type="entry name" value="P-loop_NTPase"/>
</dbReference>
<evidence type="ECO:0000256" key="2">
    <source>
        <dbReference type="SAM" id="SignalP"/>
    </source>
</evidence>
<dbReference type="EC" id="5.6.2.3" evidence="1"/>
<dbReference type="InterPro" id="IPR010285">
    <property type="entry name" value="DNA_helicase_pif1-like_DEAD"/>
</dbReference>
<keyword evidence="1" id="KW-0067">ATP-binding</keyword>
<feature type="chain" id="PRO_5008140940" description="ATP-dependent DNA helicase" evidence="2">
    <location>
        <begin position="19"/>
        <end position="315"/>
    </location>
</feature>
<dbReference type="GO" id="GO:0000723">
    <property type="term" value="P:telomere maintenance"/>
    <property type="evidence" value="ECO:0007669"/>
    <property type="project" value="InterPro"/>
</dbReference>
<reference evidence="5" key="2">
    <citation type="submission" date="2020-05" db="UniProtKB">
        <authorList>
            <consortium name="EnsemblMetazoa"/>
        </authorList>
    </citation>
    <scope>IDENTIFICATION</scope>
    <source>
        <strain evidence="5">MINIMUS1</strain>
    </source>
</reference>
<proteinExistence type="inferred from homology"/>
<evidence type="ECO:0000259" key="4">
    <source>
        <dbReference type="Pfam" id="PF21530"/>
    </source>
</evidence>
<dbReference type="GO" id="GO:0005524">
    <property type="term" value="F:ATP binding"/>
    <property type="evidence" value="ECO:0007669"/>
    <property type="project" value="UniProtKB-KW"/>
</dbReference>
<dbReference type="Proteomes" id="UP000075920">
    <property type="component" value="Unassembled WGS sequence"/>
</dbReference>
<accession>A0A182W8J3</accession>
<dbReference type="GO" id="GO:0006281">
    <property type="term" value="P:DNA repair"/>
    <property type="evidence" value="ECO:0007669"/>
    <property type="project" value="UniProtKB-KW"/>
</dbReference>
<comment type="cofactor">
    <cofactor evidence="1">
        <name>Mg(2+)</name>
        <dbReference type="ChEBI" id="CHEBI:18420"/>
    </cofactor>
</comment>
<dbReference type="SUPFAM" id="SSF52540">
    <property type="entry name" value="P-loop containing nucleoside triphosphate hydrolases"/>
    <property type="match status" value="1"/>
</dbReference>
<keyword evidence="2" id="KW-0732">Signal</keyword>
<keyword evidence="1" id="KW-0233">DNA recombination</keyword>
<dbReference type="AlphaFoldDB" id="A0A182W8J3"/>
<keyword evidence="1" id="KW-0227">DNA damage</keyword>
<keyword evidence="1" id="KW-0378">Hydrolase</keyword>
<comment type="similarity">
    <text evidence="1">Belongs to the helicase family.</text>
</comment>
<feature type="domain" description="DNA helicase Pif1-like DEAD-box helicase" evidence="3">
    <location>
        <begin position="79"/>
        <end position="205"/>
    </location>
</feature>
<keyword evidence="1" id="KW-0234">DNA repair</keyword>
<evidence type="ECO:0000256" key="1">
    <source>
        <dbReference type="RuleBase" id="RU363044"/>
    </source>
</evidence>
<dbReference type="PANTHER" id="PTHR10492:SF57">
    <property type="entry name" value="ATP-DEPENDENT DNA HELICASE"/>
    <property type="match status" value="1"/>
</dbReference>
<dbReference type="Pfam" id="PF21530">
    <property type="entry name" value="Pif1_2B_dom"/>
    <property type="match status" value="1"/>
</dbReference>
<feature type="domain" description="DNA helicase Pif1-like 2B" evidence="4">
    <location>
        <begin position="268"/>
        <end position="314"/>
    </location>
</feature>
<dbReference type="Gene3D" id="3.40.50.300">
    <property type="entry name" value="P-loop containing nucleotide triphosphate hydrolases"/>
    <property type="match status" value="1"/>
</dbReference>
<dbReference type="EnsemblMetazoa" id="AMIN006667-RA">
    <property type="protein sequence ID" value="AMIN006667-PA"/>
    <property type="gene ID" value="AMIN006667"/>
</dbReference>
<name>A0A182W8J3_9DIPT</name>
<reference evidence="6" key="1">
    <citation type="submission" date="2013-03" db="EMBL/GenBank/DDBJ databases">
        <title>The Genome Sequence of Anopheles minimus MINIMUS1.</title>
        <authorList>
            <consortium name="The Broad Institute Genomics Platform"/>
            <person name="Neafsey D.E."/>
            <person name="Walton C."/>
            <person name="Walker B."/>
            <person name="Young S.K."/>
            <person name="Zeng Q."/>
            <person name="Gargeya S."/>
            <person name="Fitzgerald M."/>
            <person name="Haas B."/>
            <person name="Abouelleil A."/>
            <person name="Allen A.W."/>
            <person name="Alvarado L."/>
            <person name="Arachchi H.M."/>
            <person name="Berlin A.M."/>
            <person name="Chapman S.B."/>
            <person name="Gainer-Dewar J."/>
            <person name="Goldberg J."/>
            <person name="Griggs A."/>
            <person name="Gujja S."/>
            <person name="Hansen M."/>
            <person name="Howarth C."/>
            <person name="Imamovic A."/>
            <person name="Ireland A."/>
            <person name="Larimer J."/>
            <person name="McCowan C."/>
            <person name="Murphy C."/>
            <person name="Pearson M."/>
            <person name="Poon T.W."/>
            <person name="Priest M."/>
            <person name="Roberts A."/>
            <person name="Saif S."/>
            <person name="Shea T."/>
            <person name="Sisk P."/>
            <person name="Sykes S."/>
            <person name="Wortman J."/>
            <person name="Nusbaum C."/>
            <person name="Birren B."/>
        </authorList>
    </citation>
    <scope>NUCLEOTIDE SEQUENCE [LARGE SCALE GENOMIC DNA]</scope>
    <source>
        <strain evidence="6">MINIMUS1</strain>
    </source>
</reference>
<dbReference type="GO" id="GO:0006310">
    <property type="term" value="P:DNA recombination"/>
    <property type="evidence" value="ECO:0007669"/>
    <property type="project" value="UniProtKB-KW"/>
</dbReference>
<dbReference type="InterPro" id="IPR049163">
    <property type="entry name" value="Pif1-like_2B_dom"/>
</dbReference>
<dbReference type="VEuPathDB" id="VectorBase:AMIN006667"/>
<dbReference type="STRING" id="112268.A0A182W8J3"/>
<dbReference type="GO" id="GO:0016887">
    <property type="term" value="F:ATP hydrolysis activity"/>
    <property type="evidence" value="ECO:0007669"/>
    <property type="project" value="RHEA"/>
</dbReference>
<evidence type="ECO:0000313" key="5">
    <source>
        <dbReference type="EnsemblMetazoa" id="AMIN006667-PA"/>
    </source>
</evidence>
<organism evidence="5 6">
    <name type="scientific">Anopheles minimus</name>
    <dbReference type="NCBI Taxonomy" id="112268"/>
    <lineage>
        <taxon>Eukaryota</taxon>
        <taxon>Metazoa</taxon>
        <taxon>Ecdysozoa</taxon>
        <taxon>Arthropoda</taxon>
        <taxon>Hexapoda</taxon>
        <taxon>Insecta</taxon>
        <taxon>Pterygota</taxon>
        <taxon>Neoptera</taxon>
        <taxon>Endopterygota</taxon>
        <taxon>Diptera</taxon>
        <taxon>Nematocera</taxon>
        <taxon>Culicoidea</taxon>
        <taxon>Culicidae</taxon>
        <taxon>Anophelinae</taxon>
        <taxon>Anopheles</taxon>
    </lineage>
</organism>
<keyword evidence="6" id="KW-1185">Reference proteome</keyword>